<dbReference type="GO" id="GO:0004867">
    <property type="term" value="F:serine-type endopeptidase inhibitor activity"/>
    <property type="evidence" value="ECO:0007669"/>
    <property type="project" value="UniProtKB-KW"/>
</dbReference>
<name>A0A4D9E0I4_9SAUR</name>
<dbReference type="EMBL" id="QXTE01000266">
    <property type="protein sequence ID" value="TFK00570.1"/>
    <property type="molecule type" value="Genomic_DNA"/>
</dbReference>
<evidence type="ECO:0000313" key="9">
    <source>
        <dbReference type="Proteomes" id="UP000297703"/>
    </source>
</evidence>
<reference evidence="8 9" key="2">
    <citation type="submission" date="2019-04" db="EMBL/GenBank/DDBJ databases">
        <title>The genome sequence of big-headed turtle.</title>
        <authorList>
            <person name="Gong S."/>
        </authorList>
    </citation>
    <scope>NUCLEOTIDE SEQUENCE [LARGE SCALE GENOMIC DNA]</scope>
    <source>
        <strain evidence="8">DO16091913</strain>
        <tissue evidence="8">Muscle</tissue>
    </source>
</reference>
<keyword evidence="5" id="KW-1015">Disulfide bond</keyword>
<dbReference type="InterPro" id="IPR036058">
    <property type="entry name" value="Kazal_dom_sf"/>
</dbReference>
<evidence type="ECO:0000256" key="1">
    <source>
        <dbReference type="ARBA" id="ARBA00004613"/>
    </source>
</evidence>
<dbReference type="InterPro" id="IPR002350">
    <property type="entry name" value="Kazal_dom"/>
</dbReference>
<dbReference type="SUPFAM" id="SSF100895">
    <property type="entry name" value="Kazal-type serine protease inhibitors"/>
    <property type="match status" value="1"/>
</dbReference>
<dbReference type="OrthoDB" id="126772at2759"/>
<keyword evidence="4" id="KW-0722">Serine protease inhibitor</keyword>
<dbReference type="PANTHER" id="PTHR21312">
    <property type="entry name" value="SERINE PROTEASE INHIBITOR"/>
    <property type="match status" value="1"/>
</dbReference>
<dbReference type="AlphaFoldDB" id="A0A4D9E0I4"/>
<keyword evidence="3" id="KW-0646">Protease inhibitor</keyword>
<evidence type="ECO:0000259" key="7">
    <source>
        <dbReference type="PROSITE" id="PS51465"/>
    </source>
</evidence>
<dbReference type="PROSITE" id="PS51465">
    <property type="entry name" value="KAZAL_2"/>
    <property type="match status" value="1"/>
</dbReference>
<accession>A0A4D9E0I4</accession>
<evidence type="ECO:0000313" key="8">
    <source>
        <dbReference type="EMBL" id="TFK00570.1"/>
    </source>
</evidence>
<dbReference type="Gene3D" id="3.30.60.30">
    <property type="match status" value="1"/>
</dbReference>
<proteinExistence type="predicted"/>
<keyword evidence="8" id="KW-0547">Nucleotide-binding</keyword>
<comment type="subcellular location">
    <subcellularLocation>
        <location evidence="1">Secreted</location>
    </subcellularLocation>
</comment>
<keyword evidence="8" id="KW-0067">ATP-binding</keyword>
<gene>
    <name evidence="8" type="ORF">DR999_PMT17311</name>
</gene>
<reference evidence="8 9" key="1">
    <citation type="submission" date="2019-04" db="EMBL/GenBank/DDBJ databases">
        <title>Draft genome of the big-headed turtle Platysternon megacephalum.</title>
        <authorList>
            <person name="Gong S."/>
        </authorList>
    </citation>
    <scope>NUCLEOTIDE SEQUENCE [LARGE SCALE GENOMIC DNA]</scope>
    <source>
        <strain evidence="8">DO16091913</strain>
        <tissue evidence="8">Muscle</tissue>
    </source>
</reference>
<dbReference type="GO" id="GO:0005576">
    <property type="term" value="C:extracellular region"/>
    <property type="evidence" value="ECO:0007669"/>
    <property type="project" value="UniProtKB-SubCell"/>
</dbReference>
<dbReference type="Pfam" id="PF00050">
    <property type="entry name" value="Kazal_1"/>
    <property type="match status" value="1"/>
</dbReference>
<protein>
    <submittedName>
        <fullName evidence="8">ATP-binding cassette sub-family F member 3</fullName>
    </submittedName>
</protein>
<keyword evidence="6" id="KW-0732">Signal</keyword>
<keyword evidence="9" id="KW-1185">Reference proteome</keyword>
<dbReference type="SMART" id="SM00280">
    <property type="entry name" value="KAZAL"/>
    <property type="match status" value="1"/>
</dbReference>
<organism evidence="8 9">
    <name type="scientific">Platysternon megacephalum</name>
    <name type="common">big-headed turtle</name>
    <dbReference type="NCBI Taxonomy" id="55544"/>
    <lineage>
        <taxon>Eukaryota</taxon>
        <taxon>Metazoa</taxon>
        <taxon>Chordata</taxon>
        <taxon>Craniata</taxon>
        <taxon>Vertebrata</taxon>
        <taxon>Euteleostomi</taxon>
        <taxon>Archelosauria</taxon>
        <taxon>Testudinata</taxon>
        <taxon>Testudines</taxon>
        <taxon>Cryptodira</taxon>
        <taxon>Durocryptodira</taxon>
        <taxon>Testudinoidea</taxon>
        <taxon>Platysternidae</taxon>
        <taxon>Platysternon</taxon>
    </lineage>
</organism>
<feature type="domain" description="Kazal-like" evidence="7">
    <location>
        <begin position="29"/>
        <end position="83"/>
    </location>
</feature>
<feature type="chain" id="PRO_5020025551" evidence="6">
    <location>
        <begin position="18"/>
        <end position="83"/>
    </location>
</feature>
<dbReference type="PROSITE" id="PS00282">
    <property type="entry name" value="KAZAL_1"/>
    <property type="match status" value="1"/>
</dbReference>
<comment type="caution">
    <text evidence="8">The sequence shown here is derived from an EMBL/GenBank/DDBJ whole genome shotgun (WGS) entry which is preliminary data.</text>
</comment>
<dbReference type="STRING" id="55544.A0A4D9E0I4"/>
<evidence type="ECO:0000256" key="5">
    <source>
        <dbReference type="ARBA" id="ARBA00023157"/>
    </source>
</evidence>
<evidence type="ECO:0000256" key="4">
    <source>
        <dbReference type="ARBA" id="ARBA00022900"/>
    </source>
</evidence>
<dbReference type="Proteomes" id="UP000297703">
    <property type="component" value="Unassembled WGS sequence"/>
</dbReference>
<dbReference type="GO" id="GO:0005524">
    <property type="term" value="F:ATP binding"/>
    <property type="evidence" value="ECO:0007669"/>
    <property type="project" value="UniProtKB-KW"/>
</dbReference>
<dbReference type="PANTHER" id="PTHR21312:SF28">
    <property type="entry name" value="OVOINHIBITOR-RELATED"/>
    <property type="match status" value="1"/>
</dbReference>
<dbReference type="FunFam" id="3.30.60.30:FF:000031">
    <property type="entry name" value="Serine protease inhibitor Kazal-type 2"/>
    <property type="match status" value="1"/>
</dbReference>
<evidence type="ECO:0000256" key="2">
    <source>
        <dbReference type="ARBA" id="ARBA00022525"/>
    </source>
</evidence>
<evidence type="ECO:0000256" key="6">
    <source>
        <dbReference type="SAM" id="SignalP"/>
    </source>
</evidence>
<keyword evidence="2" id="KW-0964">Secreted</keyword>
<sequence>MKAVGLFLLLGVGLCCCSGNAELDGASDKGKEPDCGRYILPSCPRILDPVCGTDNETYPNECELCAANLRRKTNIRIKRRGMC</sequence>
<feature type="signal peptide" evidence="6">
    <location>
        <begin position="1"/>
        <end position="17"/>
    </location>
</feature>
<evidence type="ECO:0000256" key="3">
    <source>
        <dbReference type="ARBA" id="ARBA00022690"/>
    </source>
</evidence>